<keyword evidence="1" id="KW-0732">Signal</keyword>
<proteinExistence type="predicted"/>
<dbReference type="InterPro" id="IPR028994">
    <property type="entry name" value="Integrin_alpha_N"/>
</dbReference>
<protein>
    <recommendedName>
        <fullName evidence="3">Alginate lyase domain-containing protein</fullName>
    </recommendedName>
</protein>
<reference evidence="4 5" key="1">
    <citation type="submission" date="2019-09" db="EMBL/GenBank/DDBJ databases">
        <title>Mumia zhuanghuii sp. nov. isolated from the intestinal contents of plateau pika (Ochotona curzoniae) in the Qinghai-Tibet plateau of China.</title>
        <authorList>
            <person name="Tian Z."/>
        </authorList>
    </citation>
    <scope>NUCLEOTIDE SEQUENCE [LARGE SCALE GENOMIC DNA]</scope>
    <source>
        <strain evidence="5">350</strain>
    </source>
</reference>
<name>A0A5Q6RVQ2_9ACTN</name>
<evidence type="ECO:0000259" key="3">
    <source>
        <dbReference type="Pfam" id="PF05426"/>
    </source>
</evidence>
<evidence type="ECO:0000313" key="5">
    <source>
        <dbReference type="Proteomes" id="UP000307768"/>
    </source>
</evidence>
<dbReference type="EMBL" id="VDFQ02000004">
    <property type="protein sequence ID" value="KAA1422129.1"/>
    <property type="molecule type" value="Genomic_DNA"/>
</dbReference>
<dbReference type="SUPFAM" id="SSF69318">
    <property type="entry name" value="Integrin alpha N-terminal domain"/>
    <property type="match status" value="1"/>
</dbReference>
<dbReference type="InterPro" id="IPR008397">
    <property type="entry name" value="Alginate_lyase_dom"/>
</dbReference>
<dbReference type="RefSeq" id="WP_149770087.1">
    <property type="nucleotide sequence ID" value="NZ_VDFQ02000004.1"/>
</dbReference>
<accession>A0A5Q6RVQ2</accession>
<dbReference type="GO" id="GO:0016829">
    <property type="term" value="F:lyase activity"/>
    <property type="evidence" value="ECO:0007669"/>
    <property type="project" value="UniProtKB-KW"/>
</dbReference>
<dbReference type="Proteomes" id="UP000307768">
    <property type="component" value="Unassembled WGS sequence"/>
</dbReference>
<dbReference type="InterPro" id="IPR008929">
    <property type="entry name" value="Chondroitin_lyas"/>
</dbReference>
<gene>
    <name evidence="4" type="ORF">FE697_013150</name>
</gene>
<organism evidence="4 5">
    <name type="scientific">Mumia zhuanghuii</name>
    <dbReference type="NCBI Taxonomy" id="2585211"/>
    <lineage>
        <taxon>Bacteria</taxon>
        <taxon>Bacillati</taxon>
        <taxon>Actinomycetota</taxon>
        <taxon>Actinomycetes</taxon>
        <taxon>Propionibacteriales</taxon>
        <taxon>Nocardioidaceae</taxon>
        <taxon>Mumia</taxon>
    </lineage>
</organism>
<feature type="domain" description="Alginate lyase" evidence="3">
    <location>
        <begin position="382"/>
        <end position="613"/>
    </location>
</feature>
<dbReference type="GO" id="GO:0042597">
    <property type="term" value="C:periplasmic space"/>
    <property type="evidence" value="ECO:0007669"/>
    <property type="project" value="InterPro"/>
</dbReference>
<sequence length="687" mass="75310">MDLNREGRQLSRSRIPITLTLIVTLLGVAPLWLPASTSADAMTTPCTTSDITTDPSFLGDWDGDGIDTPGIRRGRSFLLSDFLGTSEWAHDIPFGTPSDTPLVGDWNGDGIDTPGVKRGNVYFLLYDSTSASPIAFSWGRATDNVVVGDWDGDGHDTIGLHRLPNSFFLSAGDHLANVTNNLPTSSYATFTFGTASDIPLAGHWLTSGKDTIALRRPAENSWIIRKDDGTGTSPHVWGDPCGAPIAGSVSATQPLSSFGLRLGTSWSMEGEVSFRYPKPTVWTSSEELARARAQVSEGVQPFARSYACLKETFVPGSAAGYTCVRSAVSPPIPDLATYVPASPYQGPEYERYKNLARREAGYARDLALVSRIDSDSATRELAGEKLVDLMLAWADDPEMSDRIATTDPTRPAAEAELLKRRAGMIISRAAVNFANAYAVAFGSFLPEQRVRVEAWLRELSRQIAVSHERWTVQTFDNQTIAHTMGRLAIGLALDDRAMIDEALVNNRDRMRVLFEGALLRANAPASELHDKDFTYYQGGGKPATRKGELYDRYRSWYGNEGHGLYYAVHSLRELTLLAEMATKSRYDPGIFEITTSKGVSLKDAFLFYAPFYSSDLIEDPSYTGYYSMDKPESRQLSDGALWEIAARQYGGSSLAAVIARQDGSLPTGARFDFETFGFAAPLLFREQ</sequence>
<dbReference type="OrthoDB" id="1099523at2"/>
<dbReference type="Pfam" id="PF05426">
    <property type="entry name" value="Alginate_lyase"/>
    <property type="match status" value="1"/>
</dbReference>
<dbReference type="SUPFAM" id="SSF48230">
    <property type="entry name" value="Chondroitin AC/alginate lyase"/>
    <property type="match status" value="1"/>
</dbReference>
<dbReference type="AlphaFoldDB" id="A0A5Q6RVQ2"/>
<evidence type="ECO:0000313" key="4">
    <source>
        <dbReference type="EMBL" id="KAA1422129.1"/>
    </source>
</evidence>
<evidence type="ECO:0000256" key="1">
    <source>
        <dbReference type="ARBA" id="ARBA00022729"/>
    </source>
</evidence>
<dbReference type="Gene3D" id="1.50.10.100">
    <property type="entry name" value="Chondroitin AC/alginate lyase"/>
    <property type="match status" value="1"/>
</dbReference>
<keyword evidence="2" id="KW-0456">Lyase</keyword>
<evidence type="ECO:0000256" key="2">
    <source>
        <dbReference type="ARBA" id="ARBA00023239"/>
    </source>
</evidence>
<comment type="caution">
    <text evidence="4">The sequence shown here is derived from an EMBL/GenBank/DDBJ whole genome shotgun (WGS) entry which is preliminary data.</text>
</comment>